<reference evidence="10 11" key="1">
    <citation type="submission" date="2023-05" db="EMBL/GenBank/DDBJ databases">
        <title>Chelatococcus sp. nov., a moderately thermophilic bacterium isolated from hot spring microbial mat.</title>
        <authorList>
            <person name="Hu C.-J."/>
            <person name="Li W.-J."/>
        </authorList>
    </citation>
    <scope>NUCLEOTIDE SEQUENCE [LARGE SCALE GENOMIC DNA]</scope>
    <source>
        <strain evidence="10 11">SYSU G07232</strain>
    </source>
</reference>
<sequence>MADRVKVEFKPLERPAGGDVVVFVGEDLAPSADVKRLVGDEACATIIRAAAAERFKGKAQKALVIPAPQGLEADRLIVAGVGAGDERAKLDWVALGGLVMGKLSPEATAHVLLDLPGEPAVTADAAADTALGLQLRAYRFDKYKTKKKDDENGALPAKVTLHVADPAAARKAAKAREAVAAGVNLARDLVNEPPNVLYPEEFADRAAALSKLGVEVEILDEKQLKKLGMRALLGVGQGSSRESRVAVMQWHGGKDDEKPVAFVGKGVCFDTGGISIKPAQGMEDMKGDMAGAACVVGLMHALAARKAKVNAVGVIGLVENMPDGKAQRPGDIVTSMSGQTIEIINTDAEGRLVLADVLWYTQERFKPAFMVNLATLTGAILVALASEHAGLFSNDDALAERLAAAGKATGEKVWRMPLGPEYDKLIDSKVADMKNSAGRNAGSITAAQFLQRFVNGVPWAHLDIAGTGMASPQTETNKSWGAGWGVRLLDRLVRDHYEG</sequence>
<feature type="domain" description="Cytosol aminopeptidase" evidence="9">
    <location>
        <begin position="345"/>
        <end position="352"/>
    </location>
</feature>
<dbReference type="Gene3D" id="3.40.220.10">
    <property type="entry name" value="Leucine Aminopeptidase, subunit E, domain 1"/>
    <property type="match status" value="1"/>
</dbReference>
<evidence type="ECO:0000256" key="5">
    <source>
        <dbReference type="ARBA" id="ARBA00022670"/>
    </source>
</evidence>
<evidence type="ECO:0000256" key="7">
    <source>
        <dbReference type="ARBA" id="ARBA00023211"/>
    </source>
</evidence>
<feature type="binding site" evidence="8">
    <location>
        <position position="265"/>
    </location>
    <ligand>
        <name>Mn(2+)</name>
        <dbReference type="ChEBI" id="CHEBI:29035"/>
        <label>2</label>
    </ligand>
</feature>
<feature type="active site" evidence="8">
    <location>
        <position position="277"/>
    </location>
</feature>
<protein>
    <recommendedName>
        <fullName evidence="8">Probable cytosol aminopeptidase</fullName>
        <ecNumber evidence="8">3.4.11.1</ecNumber>
    </recommendedName>
    <alternativeName>
        <fullName evidence="8">Leucine aminopeptidase</fullName>
        <shortName evidence="8">LAP</shortName>
        <ecNumber evidence="8">3.4.11.10</ecNumber>
    </alternativeName>
    <alternativeName>
        <fullName evidence="8">Leucyl aminopeptidase</fullName>
    </alternativeName>
</protein>
<dbReference type="InterPro" id="IPR023042">
    <property type="entry name" value="Peptidase_M17_leu_NH2_pept"/>
</dbReference>
<dbReference type="InterPro" id="IPR008283">
    <property type="entry name" value="Peptidase_M17_N"/>
</dbReference>
<gene>
    <name evidence="8" type="primary">pepA</name>
    <name evidence="10" type="ORF">QNA08_15785</name>
</gene>
<evidence type="ECO:0000256" key="4">
    <source>
        <dbReference type="ARBA" id="ARBA00022438"/>
    </source>
</evidence>
<dbReference type="SUPFAM" id="SSF53187">
    <property type="entry name" value="Zn-dependent exopeptidases"/>
    <property type="match status" value="1"/>
</dbReference>
<feature type="binding site" evidence="8">
    <location>
        <position position="270"/>
    </location>
    <ligand>
        <name>Mn(2+)</name>
        <dbReference type="ChEBI" id="CHEBI:29035"/>
        <label>2</label>
    </ligand>
</feature>
<keyword evidence="8" id="KW-0963">Cytoplasm</keyword>
<feature type="active site" evidence="8">
    <location>
        <position position="351"/>
    </location>
</feature>
<feature type="binding site" evidence="8">
    <location>
        <position position="349"/>
    </location>
    <ligand>
        <name>Mn(2+)</name>
        <dbReference type="ChEBI" id="CHEBI:29035"/>
        <label>1</label>
    </ligand>
</feature>
<feature type="binding site" evidence="8">
    <location>
        <position position="288"/>
    </location>
    <ligand>
        <name>Mn(2+)</name>
        <dbReference type="ChEBI" id="CHEBI:29035"/>
        <label>2</label>
    </ligand>
</feature>
<dbReference type="Gene3D" id="3.40.630.10">
    <property type="entry name" value="Zn peptidases"/>
    <property type="match status" value="1"/>
</dbReference>
<dbReference type="NCBIfam" id="NF002073">
    <property type="entry name" value="PRK00913.1-2"/>
    <property type="match status" value="1"/>
</dbReference>
<keyword evidence="7 8" id="KW-0464">Manganese</keyword>
<dbReference type="Pfam" id="PF00883">
    <property type="entry name" value="Peptidase_M17"/>
    <property type="match status" value="1"/>
</dbReference>
<accession>A0ABT7AKP9</accession>
<dbReference type="PANTHER" id="PTHR11963">
    <property type="entry name" value="LEUCINE AMINOPEPTIDASE-RELATED"/>
    <property type="match status" value="1"/>
</dbReference>
<evidence type="ECO:0000256" key="2">
    <source>
        <dbReference type="ARBA" id="ARBA00000967"/>
    </source>
</evidence>
<comment type="caution">
    <text evidence="10">The sequence shown here is derived from an EMBL/GenBank/DDBJ whole genome shotgun (WGS) entry which is preliminary data.</text>
</comment>
<keyword evidence="4 8" id="KW-0031">Aminopeptidase</keyword>
<comment type="catalytic activity">
    <reaction evidence="1 8">
        <text>Release of an N-terminal amino acid, Xaa-|-Yaa-, in which Xaa is preferably Leu, but may be other amino acids including Pro although not Arg or Lys, and Yaa may be Pro. Amino acid amides and methyl esters are also readily hydrolyzed, but rates on arylamides are exceedingly low.</text>
        <dbReference type="EC" id="3.4.11.1"/>
    </reaction>
</comment>
<evidence type="ECO:0000313" key="10">
    <source>
        <dbReference type="EMBL" id="MDJ1159685.1"/>
    </source>
</evidence>
<dbReference type="EC" id="3.4.11.10" evidence="8"/>
<dbReference type="EMBL" id="JASJEV010000011">
    <property type="protein sequence ID" value="MDJ1159685.1"/>
    <property type="molecule type" value="Genomic_DNA"/>
</dbReference>
<keyword evidence="11" id="KW-1185">Reference proteome</keyword>
<evidence type="ECO:0000313" key="11">
    <source>
        <dbReference type="Proteomes" id="UP001321492"/>
    </source>
</evidence>
<feature type="binding site" evidence="8">
    <location>
        <position position="270"/>
    </location>
    <ligand>
        <name>Mn(2+)</name>
        <dbReference type="ChEBI" id="CHEBI:29035"/>
        <label>1</label>
    </ligand>
</feature>
<evidence type="ECO:0000256" key="3">
    <source>
        <dbReference type="ARBA" id="ARBA00009528"/>
    </source>
</evidence>
<dbReference type="NCBIfam" id="NF002075">
    <property type="entry name" value="PRK00913.2-2"/>
    <property type="match status" value="1"/>
</dbReference>
<name>A0ABT7AKP9_9HYPH</name>
<evidence type="ECO:0000259" key="9">
    <source>
        <dbReference type="PROSITE" id="PS00631"/>
    </source>
</evidence>
<dbReference type="Pfam" id="PF02789">
    <property type="entry name" value="Peptidase_M17_N"/>
    <property type="match status" value="1"/>
</dbReference>
<dbReference type="NCBIfam" id="NF002074">
    <property type="entry name" value="PRK00913.1-4"/>
    <property type="match status" value="1"/>
</dbReference>
<dbReference type="InterPro" id="IPR011356">
    <property type="entry name" value="Leucine_aapep/pepB"/>
</dbReference>
<dbReference type="PRINTS" id="PR00481">
    <property type="entry name" value="LAMNOPPTDASE"/>
</dbReference>
<dbReference type="InterPro" id="IPR000819">
    <property type="entry name" value="Peptidase_M17_C"/>
</dbReference>
<keyword evidence="5 8" id="KW-0645">Protease</keyword>
<keyword evidence="8" id="KW-0479">Metal-binding</keyword>
<dbReference type="NCBIfam" id="NF002077">
    <property type="entry name" value="PRK00913.2-4"/>
    <property type="match status" value="1"/>
</dbReference>
<dbReference type="SUPFAM" id="SSF52949">
    <property type="entry name" value="Macro domain-like"/>
    <property type="match status" value="1"/>
</dbReference>
<comment type="catalytic activity">
    <reaction evidence="2 8">
        <text>Release of an N-terminal amino acid, preferentially leucine, but not glutamic or aspartic acids.</text>
        <dbReference type="EC" id="3.4.11.10"/>
    </reaction>
</comment>
<evidence type="ECO:0000256" key="8">
    <source>
        <dbReference type="HAMAP-Rule" id="MF_00181"/>
    </source>
</evidence>
<dbReference type="RefSeq" id="WP_283741683.1">
    <property type="nucleotide sequence ID" value="NZ_JASJEV010000011.1"/>
</dbReference>
<keyword evidence="6 8" id="KW-0378">Hydrolase</keyword>
<dbReference type="InterPro" id="IPR043472">
    <property type="entry name" value="Macro_dom-like"/>
</dbReference>
<evidence type="ECO:0000256" key="6">
    <source>
        <dbReference type="ARBA" id="ARBA00022801"/>
    </source>
</evidence>
<organism evidence="10 11">
    <name type="scientific">Chelatococcus albus</name>
    <dbReference type="NCBI Taxonomy" id="3047466"/>
    <lineage>
        <taxon>Bacteria</taxon>
        <taxon>Pseudomonadati</taxon>
        <taxon>Pseudomonadota</taxon>
        <taxon>Alphaproteobacteria</taxon>
        <taxon>Hyphomicrobiales</taxon>
        <taxon>Chelatococcaceae</taxon>
        <taxon>Chelatococcus</taxon>
    </lineage>
</organism>
<dbReference type="EC" id="3.4.11.1" evidence="8"/>
<comment type="function">
    <text evidence="8">Presumably involved in the processing and regular turnover of intracellular proteins. Catalyzes the removal of unsubstituted N-terminal amino acids from various peptides.</text>
</comment>
<comment type="subcellular location">
    <subcellularLocation>
        <location evidence="8">Cytoplasm</location>
    </subcellularLocation>
</comment>
<evidence type="ECO:0000256" key="1">
    <source>
        <dbReference type="ARBA" id="ARBA00000135"/>
    </source>
</evidence>
<feature type="binding site" evidence="8">
    <location>
        <position position="349"/>
    </location>
    <ligand>
        <name>Mn(2+)</name>
        <dbReference type="ChEBI" id="CHEBI:29035"/>
        <label>2</label>
    </ligand>
</feature>
<dbReference type="HAMAP" id="MF_00181">
    <property type="entry name" value="Cytosol_peptidase_M17"/>
    <property type="match status" value="1"/>
</dbReference>
<feature type="binding site" evidence="8">
    <location>
        <position position="347"/>
    </location>
    <ligand>
        <name>Mn(2+)</name>
        <dbReference type="ChEBI" id="CHEBI:29035"/>
        <label>1</label>
    </ligand>
</feature>
<dbReference type="PANTHER" id="PTHR11963:SF23">
    <property type="entry name" value="CYTOSOL AMINOPEPTIDASE"/>
    <property type="match status" value="1"/>
</dbReference>
<dbReference type="CDD" id="cd00433">
    <property type="entry name" value="Peptidase_M17"/>
    <property type="match status" value="1"/>
</dbReference>
<dbReference type="PROSITE" id="PS00631">
    <property type="entry name" value="CYTOSOL_AP"/>
    <property type="match status" value="1"/>
</dbReference>
<dbReference type="GO" id="GO:0004177">
    <property type="term" value="F:aminopeptidase activity"/>
    <property type="evidence" value="ECO:0007669"/>
    <property type="project" value="UniProtKB-KW"/>
</dbReference>
<proteinExistence type="inferred from homology"/>
<comment type="cofactor">
    <cofactor evidence="8">
        <name>Mn(2+)</name>
        <dbReference type="ChEBI" id="CHEBI:29035"/>
    </cofactor>
    <text evidence="8">Binds 2 manganese ions per subunit.</text>
</comment>
<dbReference type="Proteomes" id="UP001321492">
    <property type="component" value="Unassembled WGS sequence"/>
</dbReference>
<comment type="similarity">
    <text evidence="3 8">Belongs to the peptidase M17 family.</text>
</comment>